<reference evidence="2 3" key="1">
    <citation type="submission" date="2014-03" db="EMBL/GenBank/DDBJ databases">
        <title>Genomics of Bifidobacteria.</title>
        <authorList>
            <person name="Ventura M."/>
            <person name="Milani C."/>
            <person name="Lugli G.A."/>
        </authorList>
    </citation>
    <scope>NUCLEOTIDE SEQUENCE [LARGE SCALE GENOMIC DNA]</scope>
    <source>
        <strain evidence="2 3">LMG 21395</strain>
    </source>
</reference>
<accession>A0A087E2Y4</accession>
<name>A0A087E2Y4_9BIFI</name>
<comment type="caution">
    <text evidence="2">The sequence shown here is derived from an EMBL/GenBank/DDBJ whole genome shotgun (WGS) entry which is preliminary data.</text>
</comment>
<evidence type="ECO:0000313" key="3">
    <source>
        <dbReference type="Proteomes" id="UP000029003"/>
    </source>
</evidence>
<feature type="region of interest" description="Disordered" evidence="1">
    <location>
        <begin position="1"/>
        <end position="20"/>
    </location>
</feature>
<organism evidence="2 3">
    <name type="scientific">Bifidobacterium thermacidophilum subsp. thermacidophilum</name>
    <dbReference type="NCBI Taxonomy" id="79262"/>
    <lineage>
        <taxon>Bacteria</taxon>
        <taxon>Bacillati</taxon>
        <taxon>Actinomycetota</taxon>
        <taxon>Actinomycetes</taxon>
        <taxon>Bifidobacteriales</taxon>
        <taxon>Bifidobacteriaceae</taxon>
        <taxon>Bifidobacterium</taxon>
    </lineage>
</organism>
<dbReference type="Proteomes" id="UP000029003">
    <property type="component" value="Unassembled WGS sequence"/>
</dbReference>
<dbReference type="EMBL" id="JGZT01000007">
    <property type="protein sequence ID" value="KFJ02135.1"/>
    <property type="molecule type" value="Genomic_DNA"/>
</dbReference>
<sequence length="60" mass="6796">MCVKSGRTRQIRRAARRMSKVRHREYADMVVRSTCGQSHTHSCRGRSTAFSPKEVGDVCA</sequence>
<proteinExistence type="predicted"/>
<gene>
    <name evidence="2" type="ORF">THER5_2055</name>
</gene>
<protein>
    <submittedName>
        <fullName evidence="2">Uncharacterized protein</fullName>
    </submittedName>
</protein>
<dbReference type="AlphaFoldDB" id="A0A087E2Y4"/>
<evidence type="ECO:0000256" key="1">
    <source>
        <dbReference type="SAM" id="MobiDB-lite"/>
    </source>
</evidence>
<evidence type="ECO:0000313" key="2">
    <source>
        <dbReference type="EMBL" id="KFJ02135.1"/>
    </source>
</evidence>
<feature type="region of interest" description="Disordered" evidence="1">
    <location>
        <begin position="37"/>
        <end position="60"/>
    </location>
</feature>